<protein>
    <submittedName>
        <fullName evidence="1">Uncharacterized protein</fullName>
    </submittedName>
</protein>
<reference evidence="1 2" key="1">
    <citation type="submission" date="2023-06" db="EMBL/GenBank/DDBJ databases">
        <title>Campylobacter magnum sp. nov., isolated from cecal contents of domestic pigs (Sus scrofa domesticus).</title>
        <authorList>
            <person name="Papic B."/>
            <person name="Gruntar I."/>
        </authorList>
    </citation>
    <scope>NUCLEOTIDE SEQUENCE [LARGE SCALE GENOMIC DNA]</scope>
    <source>
        <strain evidence="2">34484-21</strain>
    </source>
</reference>
<keyword evidence="2" id="KW-1185">Reference proteome</keyword>
<accession>A0ABT8T836</accession>
<evidence type="ECO:0000313" key="1">
    <source>
        <dbReference type="EMBL" id="MDO2409620.1"/>
    </source>
</evidence>
<dbReference type="RefSeq" id="WP_273933468.1">
    <property type="nucleotide sequence ID" value="NZ_JAQSLJ010000001.1"/>
</dbReference>
<name>A0ABT8T836_9BACT</name>
<evidence type="ECO:0000313" key="2">
    <source>
        <dbReference type="Proteomes" id="UP001171111"/>
    </source>
</evidence>
<comment type="caution">
    <text evidence="1">The sequence shown here is derived from an EMBL/GenBank/DDBJ whole genome shotgun (WGS) entry which is preliminary data.</text>
</comment>
<dbReference type="EMBL" id="JAULJQ010000006">
    <property type="protein sequence ID" value="MDO2409620.1"/>
    <property type="molecule type" value="Genomic_DNA"/>
</dbReference>
<sequence length="70" mass="7655">MTTIAISGEMSTQTLSAIKEQIRKINQNLVIEEVEGYAVPSDETIAALKSSESVGVFKSFDEFEKSLENA</sequence>
<dbReference type="Proteomes" id="UP001171111">
    <property type="component" value="Unassembled WGS sequence"/>
</dbReference>
<organism evidence="1 2">
    <name type="scientific">Campylobacter magnus</name>
    <dbReference type="NCBI Taxonomy" id="3026462"/>
    <lineage>
        <taxon>Bacteria</taxon>
        <taxon>Pseudomonadati</taxon>
        <taxon>Campylobacterota</taxon>
        <taxon>Epsilonproteobacteria</taxon>
        <taxon>Campylobacterales</taxon>
        <taxon>Campylobacteraceae</taxon>
        <taxon>Campylobacter</taxon>
    </lineage>
</organism>
<gene>
    <name evidence="1" type="ORF">Q2362_05840</name>
</gene>
<proteinExistence type="predicted"/>